<organism evidence="2 3">
    <name type="scientific">Microbacterium paraoxydans</name>
    <dbReference type="NCBI Taxonomy" id="199592"/>
    <lineage>
        <taxon>Bacteria</taxon>
        <taxon>Bacillati</taxon>
        <taxon>Actinomycetota</taxon>
        <taxon>Actinomycetes</taxon>
        <taxon>Micrococcales</taxon>
        <taxon>Microbacteriaceae</taxon>
        <taxon>Microbacterium</taxon>
    </lineage>
</organism>
<dbReference type="EMBL" id="LT629770">
    <property type="protein sequence ID" value="SDR83270.1"/>
    <property type="molecule type" value="Genomic_DNA"/>
</dbReference>
<sequence length="101" mass="11229">MGAAAPKPLNFRALSKAWDDPIAFARELSQYYRQLEASGHRQPTRDRTTAIRKEKPMNTNEDTPTTGLRDPAGLNKTEPGLYTPADMQKVAPGLYAPKETQ</sequence>
<protein>
    <submittedName>
        <fullName evidence="2">Uncharacterized protein</fullName>
    </submittedName>
</protein>
<feature type="compositionally biased region" description="Basic and acidic residues" evidence="1">
    <location>
        <begin position="43"/>
        <end position="56"/>
    </location>
</feature>
<name>A0A1H1M9D4_9MICO</name>
<evidence type="ECO:0000313" key="2">
    <source>
        <dbReference type="EMBL" id="SDR83270.1"/>
    </source>
</evidence>
<dbReference type="RefSeq" id="WP_157546968.1">
    <property type="nucleotide sequence ID" value="NZ_LT629770.1"/>
</dbReference>
<reference evidence="2 3" key="1">
    <citation type="submission" date="2016-10" db="EMBL/GenBank/DDBJ databases">
        <authorList>
            <person name="de Groot N.N."/>
        </authorList>
    </citation>
    <scope>NUCLEOTIDE SEQUENCE [LARGE SCALE GENOMIC DNA]</scope>
    <source>
        <strain evidence="2 3">DSM 15019</strain>
    </source>
</reference>
<proteinExistence type="predicted"/>
<feature type="compositionally biased region" description="Polar residues" evidence="1">
    <location>
        <begin position="57"/>
        <end position="66"/>
    </location>
</feature>
<evidence type="ECO:0000313" key="3">
    <source>
        <dbReference type="Proteomes" id="UP000182126"/>
    </source>
</evidence>
<dbReference type="AlphaFoldDB" id="A0A1H1M9D4"/>
<gene>
    <name evidence="2" type="ORF">SAMN04489809_0437</name>
</gene>
<dbReference type="Proteomes" id="UP000182126">
    <property type="component" value="Chromosome I"/>
</dbReference>
<dbReference type="GeneID" id="43327317"/>
<accession>A0A1H1M9D4</accession>
<evidence type="ECO:0000256" key="1">
    <source>
        <dbReference type="SAM" id="MobiDB-lite"/>
    </source>
</evidence>
<feature type="region of interest" description="Disordered" evidence="1">
    <location>
        <begin position="36"/>
        <end position="101"/>
    </location>
</feature>